<sequence length="214" mass="23179">MVQQSCPAKLALSKMPQMLYIAGIACLSLALLFNFLATVSVPAFQGVDVVRVVYPPEPGNVVKEDRFGIWGFCEYAAIGNDHICHNLGGGYPLGFNHGQPSRAWTRGLAIQPFVLILNAAALVLAVLNQELLVALASLLAGFFALLAFVINIAFYAHVRSFACDCYSQHCNVIYADNHDFVSTTAAPTDRRTKKVGCRSLGLIRGGYHCCGLKK</sequence>
<keyword evidence="3" id="KW-1185">Reference proteome</keyword>
<feature type="transmembrane region" description="Helical" evidence="1">
    <location>
        <begin position="108"/>
        <end position="127"/>
    </location>
</feature>
<name>A0AAD6UBY1_9AGAR</name>
<comment type="caution">
    <text evidence="2">The sequence shown here is derived from an EMBL/GenBank/DDBJ whole genome shotgun (WGS) entry which is preliminary data.</text>
</comment>
<gene>
    <name evidence="2" type="ORF">B0H15DRAFT_581014</name>
</gene>
<organism evidence="2 3">
    <name type="scientific">Mycena belliarum</name>
    <dbReference type="NCBI Taxonomy" id="1033014"/>
    <lineage>
        <taxon>Eukaryota</taxon>
        <taxon>Fungi</taxon>
        <taxon>Dikarya</taxon>
        <taxon>Basidiomycota</taxon>
        <taxon>Agaricomycotina</taxon>
        <taxon>Agaricomycetes</taxon>
        <taxon>Agaricomycetidae</taxon>
        <taxon>Agaricales</taxon>
        <taxon>Marasmiineae</taxon>
        <taxon>Mycenaceae</taxon>
        <taxon>Mycena</taxon>
    </lineage>
</organism>
<reference evidence="2" key="1">
    <citation type="submission" date="2023-03" db="EMBL/GenBank/DDBJ databases">
        <title>Massive genome expansion in bonnet fungi (Mycena s.s.) driven by repeated elements and novel gene families across ecological guilds.</title>
        <authorList>
            <consortium name="Lawrence Berkeley National Laboratory"/>
            <person name="Harder C.B."/>
            <person name="Miyauchi S."/>
            <person name="Viragh M."/>
            <person name="Kuo A."/>
            <person name="Thoen E."/>
            <person name="Andreopoulos B."/>
            <person name="Lu D."/>
            <person name="Skrede I."/>
            <person name="Drula E."/>
            <person name="Henrissat B."/>
            <person name="Morin E."/>
            <person name="Kohler A."/>
            <person name="Barry K."/>
            <person name="LaButti K."/>
            <person name="Morin E."/>
            <person name="Salamov A."/>
            <person name="Lipzen A."/>
            <person name="Mereny Z."/>
            <person name="Hegedus B."/>
            <person name="Baldrian P."/>
            <person name="Stursova M."/>
            <person name="Weitz H."/>
            <person name="Taylor A."/>
            <person name="Grigoriev I.V."/>
            <person name="Nagy L.G."/>
            <person name="Martin F."/>
            <person name="Kauserud H."/>
        </authorList>
    </citation>
    <scope>NUCLEOTIDE SEQUENCE</scope>
    <source>
        <strain evidence="2">CBHHK173m</strain>
    </source>
</reference>
<keyword evidence="1" id="KW-0472">Membrane</keyword>
<dbReference type="EMBL" id="JARJCN010000008">
    <property type="protein sequence ID" value="KAJ7098538.1"/>
    <property type="molecule type" value="Genomic_DNA"/>
</dbReference>
<accession>A0AAD6UBY1</accession>
<dbReference type="AlphaFoldDB" id="A0AAD6UBY1"/>
<keyword evidence="1" id="KW-0812">Transmembrane</keyword>
<evidence type="ECO:0000313" key="3">
    <source>
        <dbReference type="Proteomes" id="UP001222325"/>
    </source>
</evidence>
<keyword evidence="1" id="KW-1133">Transmembrane helix</keyword>
<evidence type="ECO:0000256" key="1">
    <source>
        <dbReference type="SAM" id="Phobius"/>
    </source>
</evidence>
<proteinExistence type="predicted"/>
<dbReference type="Proteomes" id="UP001222325">
    <property type="component" value="Unassembled WGS sequence"/>
</dbReference>
<evidence type="ECO:0000313" key="2">
    <source>
        <dbReference type="EMBL" id="KAJ7098538.1"/>
    </source>
</evidence>
<feature type="transmembrane region" description="Helical" evidence="1">
    <location>
        <begin position="18"/>
        <end position="37"/>
    </location>
</feature>
<feature type="transmembrane region" description="Helical" evidence="1">
    <location>
        <begin position="133"/>
        <end position="154"/>
    </location>
</feature>
<protein>
    <submittedName>
        <fullName evidence="2">Uncharacterized protein</fullName>
    </submittedName>
</protein>